<organism evidence="4 5">
    <name type="scientific">Plectosphaerella plurivora</name>
    <dbReference type="NCBI Taxonomy" id="936078"/>
    <lineage>
        <taxon>Eukaryota</taxon>
        <taxon>Fungi</taxon>
        <taxon>Dikarya</taxon>
        <taxon>Ascomycota</taxon>
        <taxon>Pezizomycotina</taxon>
        <taxon>Sordariomycetes</taxon>
        <taxon>Hypocreomycetidae</taxon>
        <taxon>Glomerellales</taxon>
        <taxon>Plectosphaerellaceae</taxon>
        <taxon>Plectosphaerella</taxon>
    </lineage>
</organism>
<keyword evidence="5" id="KW-1185">Reference proteome</keyword>
<protein>
    <recommendedName>
        <fullName evidence="6">Mid2 domain-containing protein</fullName>
    </recommendedName>
</protein>
<evidence type="ECO:0000313" key="4">
    <source>
        <dbReference type="EMBL" id="KAH6685369.1"/>
    </source>
</evidence>
<feature type="signal peptide" evidence="3">
    <location>
        <begin position="1"/>
        <end position="21"/>
    </location>
</feature>
<evidence type="ECO:0000256" key="3">
    <source>
        <dbReference type="SAM" id="SignalP"/>
    </source>
</evidence>
<feature type="compositionally biased region" description="Basic and acidic residues" evidence="1">
    <location>
        <begin position="232"/>
        <end position="244"/>
    </location>
</feature>
<dbReference type="AlphaFoldDB" id="A0A9P9A9Q4"/>
<evidence type="ECO:0000313" key="5">
    <source>
        <dbReference type="Proteomes" id="UP000770015"/>
    </source>
</evidence>
<evidence type="ECO:0000256" key="2">
    <source>
        <dbReference type="SAM" id="Phobius"/>
    </source>
</evidence>
<dbReference type="OrthoDB" id="5338512at2759"/>
<feature type="non-terminal residue" evidence="4">
    <location>
        <position position="315"/>
    </location>
</feature>
<feature type="compositionally biased region" description="Low complexity" evidence="1">
    <location>
        <begin position="171"/>
        <end position="182"/>
    </location>
</feature>
<keyword evidence="3" id="KW-0732">Signal</keyword>
<evidence type="ECO:0000256" key="1">
    <source>
        <dbReference type="SAM" id="MobiDB-lite"/>
    </source>
</evidence>
<feature type="region of interest" description="Disordered" evidence="1">
    <location>
        <begin position="171"/>
        <end position="196"/>
    </location>
</feature>
<keyword evidence="2" id="KW-0812">Transmembrane</keyword>
<keyword evidence="2" id="KW-0472">Membrane</keyword>
<sequence length="315" mass="33349">MIFGMQTRATMLLAMFATAQAVSIPSVFRRDDVCYGRVSDNLTQCPDGLDSGLCCSEGQTCVSLAGGSTVFCCPTSVCQRIKPIPCNINLLDPSQFPTVFIKTTALKAALPRCKSNCCPFGFSCNADGYCDMDEDQSQRPRDLPESEQPSATAIPSSAIITPTIIPTTIVSSASASPTSPASEEQQGGDDGDKKDDPLPTAIIVVSVLGGILVLVSVAVGVVMFLARRKRKDAPSPRHISDLKHPHAPFRRPSTSTSSFGNFISEPILNQGPPLRSDFILKSPGSAETRASARLSGLFRRDGISYGGTTANNSPA</sequence>
<dbReference type="EMBL" id="JAGSXJ010000015">
    <property type="protein sequence ID" value="KAH6685369.1"/>
    <property type="molecule type" value="Genomic_DNA"/>
</dbReference>
<feature type="chain" id="PRO_5040189561" description="Mid2 domain-containing protein" evidence="3">
    <location>
        <begin position="22"/>
        <end position="315"/>
    </location>
</feature>
<comment type="caution">
    <text evidence="4">The sequence shown here is derived from an EMBL/GenBank/DDBJ whole genome shotgun (WGS) entry which is preliminary data.</text>
</comment>
<accession>A0A9P9A9Q4</accession>
<gene>
    <name evidence="4" type="ORF">F5X68DRAFT_210025</name>
</gene>
<feature type="transmembrane region" description="Helical" evidence="2">
    <location>
        <begin position="201"/>
        <end position="226"/>
    </location>
</feature>
<keyword evidence="2" id="KW-1133">Transmembrane helix</keyword>
<dbReference type="Proteomes" id="UP000770015">
    <property type="component" value="Unassembled WGS sequence"/>
</dbReference>
<name>A0A9P9A9Q4_9PEZI</name>
<proteinExistence type="predicted"/>
<evidence type="ECO:0008006" key="6">
    <source>
        <dbReference type="Google" id="ProtNLM"/>
    </source>
</evidence>
<reference evidence="4" key="1">
    <citation type="journal article" date="2021" name="Nat. Commun.">
        <title>Genetic determinants of endophytism in the Arabidopsis root mycobiome.</title>
        <authorList>
            <person name="Mesny F."/>
            <person name="Miyauchi S."/>
            <person name="Thiergart T."/>
            <person name="Pickel B."/>
            <person name="Atanasova L."/>
            <person name="Karlsson M."/>
            <person name="Huettel B."/>
            <person name="Barry K.W."/>
            <person name="Haridas S."/>
            <person name="Chen C."/>
            <person name="Bauer D."/>
            <person name="Andreopoulos W."/>
            <person name="Pangilinan J."/>
            <person name="LaButti K."/>
            <person name="Riley R."/>
            <person name="Lipzen A."/>
            <person name="Clum A."/>
            <person name="Drula E."/>
            <person name="Henrissat B."/>
            <person name="Kohler A."/>
            <person name="Grigoriev I.V."/>
            <person name="Martin F.M."/>
            <person name="Hacquard S."/>
        </authorList>
    </citation>
    <scope>NUCLEOTIDE SEQUENCE</scope>
    <source>
        <strain evidence="4">MPI-SDFR-AT-0117</strain>
    </source>
</reference>
<feature type="region of interest" description="Disordered" evidence="1">
    <location>
        <begin position="230"/>
        <end position="255"/>
    </location>
</feature>